<evidence type="ECO:0000256" key="1">
    <source>
        <dbReference type="SAM" id="Phobius"/>
    </source>
</evidence>
<protein>
    <submittedName>
        <fullName evidence="2">Uncharacterized protein</fullName>
    </submittedName>
</protein>
<organism evidence="2 3">
    <name type="scientific">Ancylostoma caninum</name>
    <name type="common">Dog hookworm</name>
    <dbReference type="NCBI Taxonomy" id="29170"/>
    <lineage>
        <taxon>Eukaryota</taxon>
        <taxon>Metazoa</taxon>
        <taxon>Ecdysozoa</taxon>
        <taxon>Nematoda</taxon>
        <taxon>Chromadorea</taxon>
        <taxon>Rhabditida</taxon>
        <taxon>Rhabditina</taxon>
        <taxon>Rhabditomorpha</taxon>
        <taxon>Strongyloidea</taxon>
        <taxon>Ancylostomatidae</taxon>
        <taxon>Ancylostomatinae</taxon>
        <taxon>Ancylostoma</taxon>
    </lineage>
</organism>
<dbReference type="EMBL" id="JOJR01000135">
    <property type="protein sequence ID" value="RCN44229.1"/>
    <property type="molecule type" value="Genomic_DNA"/>
</dbReference>
<dbReference type="Proteomes" id="UP000252519">
    <property type="component" value="Unassembled WGS sequence"/>
</dbReference>
<evidence type="ECO:0000313" key="2">
    <source>
        <dbReference type="EMBL" id="RCN44229.1"/>
    </source>
</evidence>
<name>A0A368GLR9_ANCCA</name>
<keyword evidence="1" id="KW-1133">Transmembrane helix</keyword>
<comment type="caution">
    <text evidence="2">The sequence shown here is derived from an EMBL/GenBank/DDBJ whole genome shotgun (WGS) entry which is preliminary data.</text>
</comment>
<keyword evidence="3" id="KW-1185">Reference proteome</keyword>
<gene>
    <name evidence="2" type="ORF">ANCCAN_09812</name>
</gene>
<feature type="transmembrane region" description="Helical" evidence="1">
    <location>
        <begin position="6"/>
        <end position="27"/>
    </location>
</feature>
<evidence type="ECO:0000313" key="3">
    <source>
        <dbReference type="Proteomes" id="UP000252519"/>
    </source>
</evidence>
<dbReference type="AlphaFoldDB" id="A0A368GLR9"/>
<keyword evidence="1" id="KW-0472">Membrane</keyword>
<proteinExistence type="predicted"/>
<sequence>MDTVVFLALAVLAAVFVVSLLVLVVMCQRRRMQVRSFKLATASPGFSKLRNENLDGHITQLSPLIGTFKVTAHLSVSFVSFFLL</sequence>
<reference evidence="2 3" key="1">
    <citation type="submission" date="2014-10" db="EMBL/GenBank/DDBJ databases">
        <title>Draft genome of the hookworm Ancylostoma caninum.</title>
        <authorList>
            <person name="Mitreva M."/>
        </authorList>
    </citation>
    <scope>NUCLEOTIDE SEQUENCE [LARGE SCALE GENOMIC DNA]</scope>
    <source>
        <strain evidence="2 3">Baltimore</strain>
    </source>
</reference>
<keyword evidence="1" id="KW-0812">Transmembrane</keyword>
<accession>A0A368GLR9</accession>